<protein>
    <recommendedName>
        <fullName evidence="9">SLC41A/MgtE integral membrane domain-containing protein</fullName>
    </recommendedName>
</protein>
<dbReference type="Gene3D" id="1.10.357.20">
    <property type="entry name" value="SLC41 divalent cation transporters, integral membrane domain"/>
    <property type="match status" value="1"/>
</dbReference>
<feature type="transmembrane region" description="Helical" evidence="8">
    <location>
        <begin position="44"/>
        <end position="64"/>
    </location>
</feature>
<dbReference type="PANTHER" id="PTHR41394">
    <property type="entry name" value="MAGNESIUM TRANSPORTER MGTE"/>
    <property type="match status" value="1"/>
</dbReference>
<dbReference type="EMBL" id="HBIR01003327">
    <property type="protein sequence ID" value="CAE0524568.1"/>
    <property type="molecule type" value="Transcribed_RNA"/>
</dbReference>
<dbReference type="Pfam" id="PF01769">
    <property type="entry name" value="MgtE"/>
    <property type="match status" value="1"/>
</dbReference>
<organism evidence="10">
    <name type="scientific">Emiliania huxleyi</name>
    <name type="common">Coccolithophore</name>
    <name type="synonym">Pontosphaera huxleyi</name>
    <dbReference type="NCBI Taxonomy" id="2903"/>
    <lineage>
        <taxon>Eukaryota</taxon>
        <taxon>Haptista</taxon>
        <taxon>Haptophyta</taxon>
        <taxon>Prymnesiophyceae</taxon>
        <taxon>Isochrysidales</taxon>
        <taxon>Noelaerhabdaceae</taxon>
        <taxon>Emiliania</taxon>
    </lineage>
</organism>
<accession>A0A6V2LB11</accession>
<feature type="transmembrane region" description="Helical" evidence="8">
    <location>
        <begin position="144"/>
        <end position="168"/>
    </location>
</feature>
<dbReference type="InterPro" id="IPR036739">
    <property type="entry name" value="SLC41_membr_dom_sf"/>
</dbReference>
<evidence type="ECO:0000256" key="3">
    <source>
        <dbReference type="ARBA" id="ARBA00022448"/>
    </source>
</evidence>
<proteinExistence type="inferred from homology"/>
<keyword evidence="4 8" id="KW-0812">Transmembrane</keyword>
<keyword evidence="5" id="KW-0460">Magnesium</keyword>
<evidence type="ECO:0000313" key="10">
    <source>
        <dbReference type="EMBL" id="CAE0524568.1"/>
    </source>
</evidence>
<evidence type="ECO:0000256" key="6">
    <source>
        <dbReference type="ARBA" id="ARBA00022989"/>
    </source>
</evidence>
<evidence type="ECO:0000256" key="1">
    <source>
        <dbReference type="ARBA" id="ARBA00004141"/>
    </source>
</evidence>
<dbReference type="PANTHER" id="PTHR41394:SF5">
    <property type="entry name" value="SLC41A_MGTE INTEGRAL MEMBRANE DOMAIN-CONTAINING PROTEIN"/>
    <property type="match status" value="1"/>
</dbReference>
<feature type="transmembrane region" description="Helical" evidence="8">
    <location>
        <begin position="70"/>
        <end position="97"/>
    </location>
</feature>
<keyword evidence="7 8" id="KW-0472">Membrane</keyword>
<sequence length="206" mass="21376">MPLTKQPHPHDDESTSLIAVRRPHLGGAPETLVQTALRPRAGMLVGLLLFQSCSSFILTSYSGLLQRHPVIVSFLTMLVGAGGNAGNQAAVLVIRGLALGEIHVGSEGAYLLTEMRLAAQIALVLTCCGCARVLLFGYPLYDALAIAASLAAIVAVSIVLGALLPLLLHRASIDPAHAGATIQVIMDLFGVGITCLVCSALLPEPA</sequence>
<reference evidence="10" key="1">
    <citation type="submission" date="2021-01" db="EMBL/GenBank/DDBJ databases">
        <authorList>
            <person name="Corre E."/>
            <person name="Pelletier E."/>
            <person name="Niang G."/>
            <person name="Scheremetjew M."/>
            <person name="Finn R."/>
            <person name="Kale V."/>
            <person name="Holt S."/>
            <person name="Cochrane G."/>
            <person name="Meng A."/>
            <person name="Brown T."/>
            <person name="Cohen L."/>
        </authorList>
    </citation>
    <scope>NUCLEOTIDE SEQUENCE</scope>
    <source>
        <strain evidence="10">379</strain>
    </source>
</reference>
<evidence type="ECO:0000256" key="2">
    <source>
        <dbReference type="ARBA" id="ARBA00009749"/>
    </source>
</evidence>
<comment type="similarity">
    <text evidence="2">Belongs to the SLC41A transporter family.</text>
</comment>
<evidence type="ECO:0000256" key="8">
    <source>
        <dbReference type="SAM" id="Phobius"/>
    </source>
</evidence>
<evidence type="ECO:0000259" key="9">
    <source>
        <dbReference type="Pfam" id="PF01769"/>
    </source>
</evidence>
<feature type="transmembrane region" description="Helical" evidence="8">
    <location>
        <begin position="180"/>
        <end position="202"/>
    </location>
</feature>
<dbReference type="GO" id="GO:0008324">
    <property type="term" value="F:monoatomic cation transmembrane transporter activity"/>
    <property type="evidence" value="ECO:0007669"/>
    <property type="project" value="InterPro"/>
</dbReference>
<feature type="domain" description="SLC41A/MgtE integral membrane" evidence="9">
    <location>
        <begin position="76"/>
        <end position="196"/>
    </location>
</feature>
<comment type="subcellular location">
    <subcellularLocation>
        <location evidence="1">Membrane</location>
        <topology evidence="1">Multi-pass membrane protein</topology>
    </subcellularLocation>
</comment>
<name>A0A6V2LB11_EMIHU</name>
<evidence type="ECO:0000256" key="4">
    <source>
        <dbReference type="ARBA" id="ARBA00022692"/>
    </source>
</evidence>
<gene>
    <name evidence="10" type="ORF">EHUX00137_LOCUS2357</name>
</gene>
<evidence type="ECO:0000256" key="7">
    <source>
        <dbReference type="ARBA" id="ARBA00023136"/>
    </source>
</evidence>
<dbReference type="GO" id="GO:0016020">
    <property type="term" value="C:membrane"/>
    <property type="evidence" value="ECO:0007669"/>
    <property type="project" value="UniProtKB-SubCell"/>
</dbReference>
<evidence type="ECO:0000256" key="5">
    <source>
        <dbReference type="ARBA" id="ARBA00022842"/>
    </source>
</evidence>
<dbReference type="SUPFAM" id="SSF161093">
    <property type="entry name" value="MgtE membrane domain-like"/>
    <property type="match status" value="1"/>
</dbReference>
<feature type="transmembrane region" description="Helical" evidence="8">
    <location>
        <begin position="117"/>
        <end position="138"/>
    </location>
</feature>
<dbReference type="AlphaFoldDB" id="A0A6V2LB11"/>
<keyword evidence="6 8" id="KW-1133">Transmembrane helix</keyword>
<keyword evidence="3" id="KW-0813">Transport</keyword>
<dbReference type="InterPro" id="IPR006667">
    <property type="entry name" value="SLC41_membr_dom"/>
</dbReference>